<dbReference type="EMBL" id="VIGC01000011">
    <property type="protein sequence ID" value="TQE95806.1"/>
    <property type="molecule type" value="Genomic_DNA"/>
</dbReference>
<feature type="transmembrane region" description="Helical" evidence="2">
    <location>
        <begin position="955"/>
        <end position="977"/>
    </location>
</feature>
<organism evidence="3 4">
    <name type="scientific">Litorilinea aerophila</name>
    <dbReference type="NCBI Taxonomy" id="1204385"/>
    <lineage>
        <taxon>Bacteria</taxon>
        <taxon>Bacillati</taxon>
        <taxon>Chloroflexota</taxon>
        <taxon>Caldilineae</taxon>
        <taxon>Caldilineales</taxon>
        <taxon>Caldilineaceae</taxon>
        <taxon>Litorilinea</taxon>
    </lineage>
</organism>
<dbReference type="InterPro" id="IPR027463">
    <property type="entry name" value="AcrB_DN_DC_subdom"/>
</dbReference>
<dbReference type="Pfam" id="PF00873">
    <property type="entry name" value="ACR_tran"/>
    <property type="match status" value="1"/>
</dbReference>
<protein>
    <submittedName>
        <fullName evidence="3">Efflux RND transporter permease subunit</fullName>
    </submittedName>
</protein>
<accession>A0A540VGB9</accession>
<dbReference type="FunCoup" id="A0A540VGB9">
    <property type="interactions" value="298"/>
</dbReference>
<feature type="transmembrane region" description="Helical" evidence="2">
    <location>
        <begin position="12"/>
        <end position="30"/>
    </location>
</feature>
<dbReference type="Gene3D" id="3.30.70.1430">
    <property type="entry name" value="Multidrug efflux transporter AcrB pore domain"/>
    <property type="match status" value="2"/>
</dbReference>
<feature type="transmembrane region" description="Helical" evidence="2">
    <location>
        <begin position="983"/>
        <end position="1009"/>
    </location>
</feature>
<name>A0A540VGB9_9CHLR</name>
<dbReference type="PRINTS" id="PR00702">
    <property type="entry name" value="ACRIFLAVINRP"/>
</dbReference>
<dbReference type="Gene3D" id="3.30.2090.10">
    <property type="entry name" value="Multidrug efflux transporter AcrB TolC docking domain, DN and DC subdomains"/>
    <property type="match status" value="2"/>
</dbReference>
<dbReference type="GO" id="GO:0005886">
    <property type="term" value="C:plasma membrane"/>
    <property type="evidence" value="ECO:0007669"/>
    <property type="project" value="TreeGrafter"/>
</dbReference>
<dbReference type="Gene3D" id="1.20.1640.10">
    <property type="entry name" value="Multidrug efflux transporter AcrB transmembrane domain"/>
    <property type="match status" value="2"/>
</dbReference>
<feature type="transmembrane region" description="Helical" evidence="2">
    <location>
        <begin position="881"/>
        <end position="900"/>
    </location>
</feature>
<keyword evidence="2" id="KW-0812">Transmembrane</keyword>
<sequence length="1043" mass="112704">MKLWDIAIRQPVFMTMILAAGIVLGTVSYFRMPVDLFPNVEFPVVLVTTIYPGASPEEMEQQVTKVLEEELSAISGIDSVISRSSEGLSTLILQFDLDQSVDKASQEVREKVNLVRNRLPDGIQEPIIRRFNPSDNPILLFGVADRSGQYAPVELRKLVEDIIQAPLQRVPGVAAVDVDGGQVREIKVELDLEALEARRIAPQQVVEALRAENLNIPGGSVVTPQQELAVRTPGNFQTLDELRNLVIARRTAPVYLRDVARVVDGFEEREVITRLNGQESIVVRVRRQSGTNTTAVANAVKEELQTIAQANPNLEIVIAGDESLLVKQSTDGAFEDLIWSSILATLVILFFFRDLRNTVITMAGLPVIMVATLFFMDLAGISLNQVSLLALALVVGLVIDDAIVVRENIMRWVEKGYKPREAASKGTAEVVLPVLATSATILAVFLPVAYAEGIIGKFFRDFGLTVSIAIAVSTFESLTMAPMLSAYFFRASENVDREIDESRGNESGSGLLARIYGRSLNWALDHKLISSLVAVAVIAVSLYSARFIEQSFLPSLDRGQFDVSMEMPLGTSLAVTQAEAIKVEEILRSHPDVADVFTTIGGTSTPEQASFFVKVKDEDGRKVDTRKVINDLRSALANVPGISFQLADSATGGDVILGGKDVIVEMTAYSGDYGLLAQEARRVAQEMAQIPGIVDIDVSYKEGRPELQLEIDRQRASDLGLSTAQIGATVRTLVNGEVASVFRGEGPEADIRVQLSQADRASVEDILNIGLLSPTGQVIPLRNVARVQIASGPNEIVRVDRQPTISIGANISGRDEPKATADVVALLERMDFPTGIEAKLGGDAEAQADAFRNLGLALALAIIFIYMVLASQFGSFIQPLLIMLAMPLAVIGAILALSISGRPLDLTAFIGFIMLMGLVTKNSILLVDFANRERARGLDADTAMRHAGPVRLRPILMTALSMILAMIPVALGLSAGGEFRSSMAIAIMGGMITSTFLTLMVVPIGYSLVVGTLDRLGRRIRSGQERTEAGQSPAEGTVQPVGD</sequence>
<dbReference type="PANTHER" id="PTHR32063">
    <property type="match status" value="1"/>
</dbReference>
<proteinExistence type="predicted"/>
<keyword evidence="4" id="KW-1185">Reference proteome</keyword>
<feature type="transmembrane region" description="Helical" evidence="2">
    <location>
        <begin position="337"/>
        <end position="352"/>
    </location>
</feature>
<evidence type="ECO:0000256" key="2">
    <source>
        <dbReference type="SAM" id="Phobius"/>
    </source>
</evidence>
<dbReference type="SUPFAM" id="SSF82693">
    <property type="entry name" value="Multidrug efflux transporter AcrB pore domain, PN1, PN2, PC1 and PC2 subdomains"/>
    <property type="match status" value="3"/>
</dbReference>
<dbReference type="PANTHER" id="PTHR32063:SF0">
    <property type="entry name" value="SWARMING MOTILITY PROTEIN SWRC"/>
    <property type="match status" value="1"/>
</dbReference>
<reference evidence="3 4" key="1">
    <citation type="submission" date="2019-06" db="EMBL/GenBank/DDBJ databases">
        <title>Genome sequence of Litorilinea aerophila BAA-2444.</title>
        <authorList>
            <person name="Maclea K.S."/>
            <person name="Maurais E.G."/>
            <person name="Iannazzi L.C."/>
        </authorList>
    </citation>
    <scope>NUCLEOTIDE SEQUENCE [LARGE SCALE GENOMIC DNA]</scope>
    <source>
        <strain evidence="3 4">ATCC BAA-2444</strain>
    </source>
</reference>
<dbReference type="SUPFAM" id="SSF82714">
    <property type="entry name" value="Multidrug efflux transporter AcrB TolC docking domain, DN and DC subdomains"/>
    <property type="match status" value="2"/>
</dbReference>
<dbReference type="OrthoDB" id="8270at2"/>
<comment type="caution">
    <text evidence="3">The sequence shown here is derived from an EMBL/GenBank/DDBJ whole genome shotgun (WGS) entry which is preliminary data.</text>
</comment>
<feature type="transmembrane region" description="Helical" evidence="2">
    <location>
        <begin position="462"/>
        <end position="489"/>
    </location>
</feature>
<dbReference type="InterPro" id="IPR001036">
    <property type="entry name" value="Acrflvin-R"/>
</dbReference>
<dbReference type="GO" id="GO:0042910">
    <property type="term" value="F:xenobiotic transmembrane transporter activity"/>
    <property type="evidence" value="ECO:0007669"/>
    <property type="project" value="TreeGrafter"/>
</dbReference>
<dbReference type="Gene3D" id="3.30.70.1440">
    <property type="entry name" value="Multidrug efflux transporter AcrB pore domain"/>
    <property type="match status" value="1"/>
</dbReference>
<feature type="transmembrane region" description="Helical" evidence="2">
    <location>
        <begin position="906"/>
        <end position="927"/>
    </location>
</feature>
<evidence type="ECO:0000313" key="3">
    <source>
        <dbReference type="EMBL" id="TQE95806.1"/>
    </source>
</evidence>
<keyword evidence="2" id="KW-0472">Membrane</keyword>
<dbReference type="Gene3D" id="3.30.70.1320">
    <property type="entry name" value="Multidrug efflux transporter AcrB pore domain like"/>
    <property type="match status" value="1"/>
</dbReference>
<feature type="transmembrane region" description="Helical" evidence="2">
    <location>
        <begin position="388"/>
        <end position="409"/>
    </location>
</feature>
<evidence type="ECO:0000256" key="1">
    <source>
        <dbReference type="SAM" id="MobiDB-lite"/>
    </source>
</evidence>
<dbReference type="Proteomes" id="UP000317371">
    <property type="component" value="Unassembled WGS sequence"/>
</dbReference>
<evidence type="ECO:0000313" key="4">
    <source>
        <dbReference type="Proteomes" id="UP000317371"/>
    </source>
</evidence>
<feature type="transmembrane region" description="Helical" evidence="2">
    <location>
        <begin position="528"/>
        <end position="548"/>
    </location>
</feature>
<feature type="transmembrane region" description="Helical" evidence="2">
    <location>
        <begin position="359"/>
        <end position="376"/>
    </location>
</feature>
<dbReference type="InParanoid" id="A0A540VGB9"/>
<dbReference type="AlphaFoldDB" id="A0A540VGB9"/>
<feature type="transmembrane region" description="Helical" evidence="2">
    <location>
        <begin position="430"/>
        <end position="450"/>
    </location>
</feature>
<gene>
    <name evidence="3" type="ORF">FKZ61_10220</name>
</gene>
<dbReference type="RefSeq" id="WP_141610029.1">
    <property type="nucleotide sequence ID" value="NZ_VIGC02000011.1"/>
</dbReference>
<feature type="region of interest" description="Disordered" evidence="1">
    <location>
        <begin position="1022"/>
        <end position="1043"/>
    </location>
</feature>
<dbReference type="SUPFAM" id="SSF82866">
    <property type="entry name" value="Multidrug efflux transporter AcrB transmembrane domain"/>
    <property type="match status" value="2"/>
</dbReference>
<feature type="transmembrane region" description="Helical" evidence="2">
    <location>
        <begin position="850"/>
        <end position="869"/>
    </location>
</feature>
<keyword evidence="2" id="KW-1133">Transmembrane helix</keyword>